<accession>A0A224YKY9</accession>
<reference evidence="2" key="1">
    <citation type="journal article" date="2017" name="Parasit. Vectors">
        <title>Sialotranscriptomics of Rhipicephalus zambeziensis reveals intricate expression profiles of secretory proteins and suggests tight temporal transcriptional regulation during blood-feeding.</title>
        <authorList>
            <person name="de Castro M.H."/>
            <person name="de Klerk D."/>
            <person name="Pienaar R."/>
            <person name="Rees D.J.G."/>
            <person name="Mans B.J."/>
        </authorList>
    </citation>
    <scope>NUCLEOTIDE SEQUENCE</scope>
    <source>
        <tissue evidence="2">Salivary glands</tissue>
    </source>
</reference>
<dbReference type="EMBL" id="GFPF01003314">
    <property type="protein sequence ID" value="MAA14460.1"/>
    <property type="molecule type" value="Transcribed_RNA"/>
</dbReference>
<evidence type="ECO:0000256" key="1">
    <source>
        <dbReference type="SAM" id="SignalP"/>
    </source>
</evidence>
<proteinExistence type="predicted"/>
<dbReference type="PROSITE" id="PS51257">
    <property type="entry name" value="PROKAR_LIPOPROTEIN"/>
    <property type="match status" value="1"/>
</dbReference>
<evidence type="ECO:0008006" key="3">
    <source>
        <dbReference type="Google" id="ProtNLM"/>
    </source>
</evidence>
<dbReference type="AlphaFoldDB" id="A0A224YKY9"/>
<keyword evidence="1" id="KW-0732">Signal</keyword>
<feature type="chain" id="PRO_5012036327" description="Lipocalin" evidence="1">
    <location>
        <begin position="19"/>
        <end position="239"/>
    </location>
</feature>
<protein>
    <recommendedName>
        <fullName evidence="3">Lipocalin</fullName>
    </recommendedName>
</protein>
<name>A0A224YKY9_9ACAR</name>
<feature type="signal peptide" evidence="1">
    <location>
        <begin position="1"/>
        <end position="18"/>
    </location>
</feature>
<organism evidence="2">
    <name type="scientific">Rhipicephalus zambeziensis</name>
    <dbReference type="NCBI Taxonomy" id="60191"/>
    <lineage>
        <taxon>Eukaryota</taxon>
        <taxon>Metazoa</taxon>
        <taxon>Ecdysozoa</taxon>
        <taxon>Arthropoda</taxon>
        <taxon>Chelicerata</taxon>
        <taxon>Arachnida</taxon>
        <taxon>Acari</taxon>
        <taxon>Parasitiformes</taxon>
        <taxon>Ixodida</taxon>
        <taxon>Ixodoidea</taxon>
        <taxon>Ixodidae</taxon>
        <taxon>Rhipicephalinae</taxon>
        <taxon>Rhipicephalus</taxon>
        <taxon>Rhipicephalus</taxon>
    </lineage>
</organism>
<evidence type="ECO:0000313" key="2">
    <source>
        <dbReference type="EMBL" id="MAA14460.1"/>
    </source>
</evidence>
<sequence length="239" mass="28093">MKVLSTFAAMLFAGCPWASQPPNQEGLLYHIFGNVMKNRFKLGDLYFAMRPDWDPRDSTLYRFNLTKGILLNIGYLLQPTYKKDECRAEWKQDQLSAICHFNLKDAVVTYEGKMSFGKDVVEEFLLQALITEFPFGNHRNPASLGMFVYYKRGCNGYLCDIRECLITNFLLDATTVPSFWDFEYIRFRENRTLAEEVWRDFEVKVFTHVRLLVMRTINYTCRTELPKRNITSYLLTNES</sequence>